<evidence type="ECO:0000256" key="2">
    <source>
        <dbReference type="RuleBase" id="RU367046"/>
    </source>
</evidence>
<evidence type="ECO:0000313" key="3">
    <source>
        <dbReference type="EMBL" id="EGW14720.1"/>
    </source>
</evidence>
<dbReference type="AlphaFoldDB" id="G3IJP7"/>
<keyword evidence="2" id="KW-0560">Oxidoreductase</keyword>
<dbReference type="STRING" id="10029.G3IJP7"/>
<evidence type="ECO:0000256" key="1">
    <source>
        <dbReference type="ARBA" id="ARBA00046261"/>
    </source>
</evidence>
<reference evidence="4" key="1">
    <citation type="journal article" date="2011" name="Nat. Biotechnol.">
        <title>The genomic sequence of the Chinese hamster ovary (CHO)-K1 cell line.</title>
        <authorList>
            <person name="Xu X."/>
            <person name="Nagarajan H."/>
            <person name="Lewis N.E."/>
            <person name="Pan S."/>
            <person name="Cai Z."/>
            <person name="Liu X."/>
            <person name="Chen W."/>
            <person name="Xie M."/>
            <person name="Wang W."/>
            <person name="Hammond S."/>
            <person name="Andersen M.R."/>
            <person name="Neff N."/>
            <person name="Passarelli B."/>
            <person name="Koh W."/>
            <person name="Fan H.C."/>
            <person name="Wang J."/>
            <person name="Gui Y."/>
            <person name="Lee K.H."/>
            <person name="Betenbaugh M.J."/>
            <person name="Quake S.R."/>
            <person name="Famili I."/>
            <person name="Palsson B.O."/>
            <person name="Wang J."/>
        </authorList>
    </citation>
    <scope>NUCLEOTIDE SEQUENCE [LARGE SCALE GENOMIC DNA]</scope>
    <source>
        <strain evidence="4">CHO K1 cell line</strain>
    </source>
</reference>
<dbReference type="EMBL" id="JH003366">
    <property type="protein sequence ID" value="EGW14720.1"/>
    <property type="molecule type" value="Genomic_DNA"/>
</dbReference>
<keyword evidence="2" id="KW-0964">Secreted</keyword>
<comment type="function">
    <text evidence="1">Responsible for the post-translational oxidative deamination of peptidyl lysine residues in precursors to fibrous collagen and elastin. Regulator of Ras expression. May play a role in tumor suppression. Plays a role in the aortic wall architecture.</text>
</comment>
<protein>
    <recommendedName>
        <fullName evidence="2">Lysyl oxidase homolog</fullName>
        <ecNumber evidence="2">1.4.3.13</ecNumber>
    </recommendedName>
</protein>
<comment type="function">
    <text evidence="2">Mediates the post-translational oxidative deamination of lysine residues on target proteins leading to the formation of deaminated lysine (allysine).</text>
</comment>
<dbReference type="eggNOG" id="ENOG502QWQR">
    <property type="taxonomic scope" value="Eukaryota"/>
</dbReference>
<keyword evidence="2" id="KW-0886">LTQ</keyword>
<proteinExistence type="inferred from homology"/>
<dbReference type="InterPro" id="IPR050912">
    <property type="entry name" value="LOX-like_protein"/>
</dbReference>
<keyword evidence="2" id="KW-0186">Copper</keyword>
<sequence>MCQWTTYIPEVVGICWSSGPGAGPLLHPGIYICAEDVYVQLEMRCGRELPGQGLSPGCYDTYAADIDCQWIDITDVQPGNYILKVSVNPSYLVPESDYSNNVVRCDIRYTGHHAYASGCTISP</sequence>
<dbReference type="PANTHER" id="PTHR45817">
    <property type="entry name" value="LYSYL OXIDASE-LIKE-RELATED"/>
    <property type="match status" value="1"/>
</dbReference>
<accession>G3IJP7</accession>
<comment type="PTM">
    <text evidence="2">The lysine tyrosylquinone cross-link (LTQ) is generated by condensation of the epsilon-amino group of a lysine with a topaquinone produced by oxidation of tyrosine.</text>
</comment>
<dbReference type="GO" id="GO:0030199">
    <property type="term" value="P:collagen fibril organization"/>
    <property type="evidence" value="ECO:0007669"/>
    <property type="project" value="TreeGrafter"/>
</dbReference>
<dbReference type="PaxDb" id="10029-XP_007629435.1"/>
<keyword evidence="2" id="KW-0479">Metal-binding</keyword>
<dbReference type="GO" id="GO:0005615">
    <property type="term" value="C:extracellular space"/>
    <property type="evidence" value="ECO:0007669"/>
    <property type="project" value="UniProtKB-UniRule"/>
</dbReference>
<dbReference type="Pfam" id="PF01186">
    <property type="entry name" value="Lysyl_oxidase"/>
    <property type="match status" value="1"/>
</dbReference>
<dbReference type="InterPro" id="IPR001695">
    <property type="entry name" value="Lysyl_oxidase"/>
</dbReference>
<dbReference type="GO" id="GO:0005507">
    <property type="term" value="F:copper ion binding"/>
    <property type="evidence" value="ECO:0007669"/>
    <property type="project" value="UniProtKB-UniRule"/>
</dbReference>
<keyword evidence="2" id="KW-0801">TPQ</keyword>
<comment type="cofactor">
    <cofactor evidence="2">
        <name>Cu cation</name>
        <dbReference type="ChEBI" id="CHEBI:23378"/>
    </cofactor>
</comment>
<evidence type="ECO:0000313" key="4">
    <source>
        <dbReference type="Proteomes" id="UP000001075"/>
    </source>
</evidence>
<name>G3IJP7_CRIGR</name>
<gene>
    <name evidence="3" type="ORF">I79_024083</name>
</gene>
<dbReference type="GO" id="GO:0004720">
    <property type="term" value="F:protein-lysine 6-oxidase activity"/>
    <property type="evidence" value="ECO:0007669"/>
    <property type="project" value="UniProtKB-UniRule"/>
</dbReference>
<organism evidence="3 4">
    <name type="scientific">Cricetulus griseus</name>
    <name type="common">Chinese hamster</name>
    <name type="synonym">Cricetulus barabensis griseus</name>
    <dbReference type="NCBI Taxonomy" id="10029"/>
    <lineage>
        <taxon>Eukaryota</taxon>
        <taxon>Metazoa</taxon>
        <taxon>Chordata</taxon>
        <taxon>Craniata</taxon>
        <taxon>Vertebrata</taxon>
        <taxon>Euteleostomi</taxon>
        <taxon>Mammalia</taxon>
        <taxon>Eutheria</taxon>
        <taxon>Euarchontoglires</taxon>
        <taxon>Glires</taxon>
        <taxon>Rodentia</taxon>
        <taxon>Myomorpha</taxon>
        <taxon>Muroidea</taxon>
        <taxon>Cricetidae</taxon>
        <taxon>Cricetinae</taxon>
        <taxon>Cricetulus</taxon>
    </lineage>
</organism>
<dbReference type="PRINTS" id="PR00074">
    <property type="entry name" value="LYSYLOXIDASE"/>
</dbReference>
<dbReference type="Proteomes" id="UP000001075">
    <property type="component" value="Unassembled WGS sequence"/>
</dbReference>
<comment type="similarity">
    <text evidence="2">Belongs to the lysyl oxidase family.</text>
</comment>
<comment type="catalytic activity">
    <reaction evidence="2">
        <text>L-lysyl-[protein] + O2 + H2O = (S)-2-amino-6-oxohexanoyl-[protein] + H2O2 + NH4(+)</text>
        <dbReference type="Rhea" id="RHEA:24544"/>
        <dbReference type="Rhea" id="RHEA-COMP:9752"/>
        <dbReference type="Rhea" id="RHEA-COMP:12448"/>
        <dbReference type="ChEBI" id="CHEBI:15377"/>
        <dbReference type="ChEBI" id="CHEBI:15379"/>
        <dbReference type="ChEBI" id="CHEBI:16240"/>
        <dbReference type="ChEBI" id="CHEBI:28938"/>
        <dbReference type="ChEBI" id="CHEBI:29969"/>
        <dbReference type="ChEBI" id="CHEBI:131803"/>
        <dbReference type="EC" id="1.4.3.13"/>
    </reaction>
</comment>
<dbReference type="EC" id="1.4.3.13" evidence="2"/>
<dbReference type="InParanoid" id="G3IJP7"/>
<dbReference type="PANTHER" id="PTHR45817:SF6">
    <property type="entry name" value="PROTEIN-LYSINE 6-OXIDASE"/>
    <property type="match status" value="1"/>
</dbReference>
<comment type="subcellular location">
    <subcellularLocation>
        <location evidence="2">Secreted</location>
        <location evidence="2">Extracellular space</location>
    </subcellularLocation>
</comment>